<evidence type="ECO:0000256" key="1">
    <source>
        <dbReference type="ARBA" id="ARBA00022448"/>
    </source>
</evidence>
<feature type="domain" description="ABC transporter" evidence="4">
    <location>
        <begin position="28"/>
        <end position="264"/>
    </location>
</feature>
<dbReference type="PANTHER" id="PTHR43023">
    <property type="entry name" value="PROTEIN TRIGALACTOSYLDIACYLGLYCEROL 3, CHLOROPLASTIC"/>
    <property type="match status" value="1"/>
</dbReference>
<protein>
    <submittedName>
        <fullName evidence="5">Phospholipid/cholesterol/gamma-HCH transport system ATP-binding protein</fullName>
    </submittedName>
</protein>
<name>A0A286G8J7_9PROT</name>
<dbReference type="EMBL" id="OCNJ01000002">
    <property type="protein sequence ID" value="SOD91818.1"/>
    <property type="molecule type" value="Genomic_DNA"/>
</dbReference>
<dbReference type="Pfam" id="PF00005">
    <property type="entry name" value="ABC_tran"/>
    <property type="match status" value="1"/>
</dbReference>
<keyword evidence="1" id="KW-0813">Transport</keyword>
<dbReference type="RefSeq" id="WP_097277902.1">
    <property type="nucleotide sequence ID" value="NZ_OCNJ01000002.1"/>
</dbReference>
<evidence type="ECO:0000313" key="6">
    <source>
        <dbReference type="Proteomes" id="UP000219621"/>
    </source>
</evidence>
<dbReference type="SUPFAM" id="SSF52540">
    <property type="entry name" value="P-loop containing nucleoside triphosphate hydrolases"/>
    <property type="match status" value="1"/>
</dbReference>
<dbReference type="InterPro" id="IPR003593">
    <property type="entry name" value="AAA+_ATPase"/>
</dbReference>
<keyword evidence="3 5" id="KW-0067">ATP-binding</keyword>
<dbReference type="Proteomes" id="UP000219621">
    <property type="component" value="Unassembled WGS sequence"/>
</dbReference>
<reference evidence="5 6" key="1">
    <citation type="submission" date="2017-09" db="EMBL/GenBank/DDBJ databases">
        <authorList>
            <person name="Ehlers B."/>
            <person name="Leendertz F.H."/>
        </authorList>
    </citation>
    <scope>NUCLEOTIDE SEQUENCE [LARGE SCALE GENOMIC DNA]</scope>
    <source>
        <strain evidence="5 6">USBA 140</strain>
    </source>
</reference>
<dbReference type="SMART" id="SM00382">
    <property type="entry name" value="AAA"/>
    <property type="match status" value="1"/>
</dbReference>
<evidence type="ECO:0000313" key="5">
    <source>
        <dbReference type="EMBL" id="SOD91818.1"/>
    </source>
</evidence>
<evidence type="ECO:0000256" key="2">
    <source>
        <dbReference type="ARBA" id="ARBA00022741"/>
    </source>
</evidence>
<sequence length="287" mass="31402">MAEPAATRRPPTAAELEGIPLDEREAVIEVENLVTHYGDRKILKDVSLAVRQGEILVIMGGSGSGKSTLLNHLLGLLKPTSGTIRMLGKDITRISEREYTEIRKKLGVAFQGGALFSSMNLLDNIMLPLYEHTDLDRTTMEIMARMKMEVVSLSGFDRLMPAELSGGMIKRAALARAIVMDPRILFCDEPSAGLDPVVAAAIDDLILSLRAATGMSVVVVTHELESAFKIADRICVLDKGAVLTIASVPEVKANPDPRIQNLLNRRTEEEVLDPEEYLRRLTGESQS</sequence>
<keyword evidence="6" id="KW-1185">Reference proteome</keyword>
<accession>A0A286G8J7</accession>
<keyword evidence="2" id="KW-0547">Nucleotide-binding</keyword>
<dbReference type="InterPro" id="IPR017871">
    <property type="entry name" value="ABC_transporter-like_CS"/>
</dbReference>
<dbReference type="PANTHER" id="PTHR43023:SF3">
    <property type="entry name" value="PROTEIN TRIGALACTOSYLDIACYLGLYCEROL 3, CHLOROPLASTIC"/>
    <property type="match status" value="1"/>
</dbReference>
<dbReference type="InterPro" id="IPR027417">
    <property type="entry name" value="P-loop_NTPase"/>
</dbReference>
<dbReference type="PROSITE" id="PS00211">
    <property type="entry name" value="ABC_TRANSPORTER_1"/>
    <property type="match status" value="1"/>
</dbReference>
<dbReference type="AlphaFoldDB" id="A0A286G8J7"/>
<dbReference type="GO" id="GO:0005524">
    <property type="term" value="F:ATP binding"/>
    <property type="evidence" value="ECO:0007669"/>
    <property type="project" value="UniProtKB-KW"/>
</dbReference>
<dbReference type="OrthoDB" id="9802264at2"/>
<dbReference type="GO" id="GO:0016887">
    <property type="term" value="F:ATP hydrolysis activity"/>
    <property type="evidence" value="ECO:0007669"/>
    <property type="project" value="InterPro"/>
</dbReference>
<proteinExistence type="predicted"/>
<evidence type="ECO:0000256" key="3">
    <source>
        <dbReference type="ARBA" id="ARBA00022840"/>
    </source>
</evidence>
<gene>
    <name evidence="5" type="ORF">SAMN05421508_102123</name>
</gene>
<dbReference type="PROSITE" id="PS50893">
    <property type="entry name" value="ABC_TRANSPORTER_2"/>
    <property type="match status" value="1"/>
</dbReference>
<dbReference type="InterPro" id="IPR003439">
    <property type="entry name" value="ABC_transporter-like_ATP-bd"/>
</dbReference>
<evidence type="ECO:0000259" key="4">
    <source>
        <dbReference type="PROSITE" id="PS50893"/>
    </source>
</evidence>
<dbReference type="Gene3D" id="3.40.50.300">
    <property type="entry name" value="P-loop containing nucleotide triphosphate hydrolases"/>
    <property type="match status" value="1"/>
</dbReference>
<organism evidence="5 6">
    <name type="scientific">Caenispirillum bisanense</name>
    <dbReference type="NCBI Taxonomy" id="414052"/>
    <lineage>
        <taxon>Bacteria</taxon>
        <taxon>Pseudomonadati</taxon>
        <taxon>Pseudomonadota</taxon>
        <taxon>Alphaproteobacteria</taxon>
        <taxon>Rhodospirillales</taxon>
        <taxon>Novispirillaceae</taxon>
        <taxon>Caenispirillum</taxon>
    </lineage>
</organism>